<organism evidence="1 2">
    <name type="scientific">Trichinella spiralis</name>
    <name type="common">Trichina worm</name>
    <dbReference type="NCBI Taxonomy" id="6334"/>
    <lineage>
        <taxon>Eukaryota</taxon>
        <taxon>Metazoa</taxon>
        <taxon>Ecdysozoa</taxon>
        <taxon>Nematoda</taxon>
        <taxon>Enoplea</taxon>
        <taxon>Dorylaimia</taxon>
        <taxon>Trichinellida</taxon>
        <taxon>Trichinellidae</taxon>
        <taxon>Trichinella</taxon>
    </lineage>
</organism>
<comment type="caution">
    <text evidence="1">The sequence shown here is derived from an EMBL/GenBank/DDBJ whole genome shotgun (WGS) entry which is preliminary data.</text>
</comment>
<reference evidence="1 2" key="1">
    <citation type="submission" date="2024-07" db="EMBL/GenBank/DDBJ databases">
        <title>Enhanced genomic and transcriptomic resources for Trichinella pseudospiralis and T. spiralis underpin the discovery of pronounced molecular differences between stages and species.</title>
        <authorList>
            <person name="Pasi K.K."/>
            <person name="La Rosa G."/>
            <person name="Gomez-Morales M.A."/>
            <person name="Tosini F."/>
            <person name="Sumanam S."/>
            <person name="Young N.D."/>
            <person name="Chang B.C."/>
            <person name="Robin G.B."/>
        </authorList>
    </citation>
    <scope>NUCLEOTIDE SEQUENCE [LARGE SCALE GENOMIC DNA]</scope>
    <source>
        <strain evidence="1">ISS534</strain>
    </source>
</reference>
<gene>
    <name evidence="1" type="ORF">TSPI_07729</name>
</gene>
<sequence>MAFPLAFYVRLQGKLAAIFEALMYCCVGPKAKKALFSLPLLTEYNTMTQSSWSNLFPLEEKERVVKRDERYPVLGVGPDPNGSFNVENFAFGKRFLPFNKKEIKLLLTKFFHRNYYRYYNSQLVIANRR</sequence>
<evidence type="ECO:0000313" key="1">
    <source>
        <dbReference type="EMBL" id="KAL1239909.1"/>
    </source>
</evidence>
<evidence type="ECO:0000313" key="2">
    <source>
        <dbReference type="Proteomes" id="UP001558632"/>
    </source>
</evidence>
<proteinExistence type="predicted"/>
<dbReference type="EMBL" id="JBEUSY010000263">
    <property type="protein sequence ID" value="KAL1239909.1"/>
    <property type="molecule type" value="Genomic_DNA"/>
</dbReference>
<name>A0ABR3KKF5_TRISP</name>
<protein>
    <submittedName>
        <fullName evidence="1">Thymidine phosphorylase</fullName>
    </submittedName>
</protein>
<accession>A0ABR3KKF5</accession>
<dbReference type="Proteomes" id="UP001558632">
    <property type="component" value="Unassembled WGS sequence"/>
</dbReference>
<keyword evidence="2" id="KW-1185">Reference proteome</keyword>